<sequence>MTIKNTLKDPHGVLKNWDQDSVDPCSWTIVSCSLENFVTGLEVPGQNLSGLLSPSIGNLTNLETILLQNNNITGLIPAEI</sequence>
<feature type="non-terminal residue" evidence="5">
    <location>
        <position position="80"/>
    </location>
</feature>
<evidence type="ECO:0000313" key="5">
    <source>
        <dbReference type="EMBL" id="AQK75685.1"/>
    </source>
</evidence>
<dbReference type="InParanoid" id="A0A1Q1AG61"/>
<dbReference type="Gene3D" id="3.80.10.10">
    <property type="entry name" value="Ribonuclease Inhibitor"/>
    <property type="match status" value="1"/>
</dbReference>
<dbReference type="GO" id="GO:0016301">
    <property type="term" value="F:kinase activity"/>
    <property type="evidence" value="ECO:0007669"/>
    <property type="project" value="UniProtKB-KW"/>
</dbReference>
<organism evidence="5">
    <name type="scientific">Zea mays</name>
    <name type="common">Maize</name>
    <dbReference type="NCBI Taxonomy" id="4577"/>
    <lineage>
        <taxon>Eukaryota</taxon>
        <taxon>Viridiplantae</taxon>
        <taxon>Streptophyta</taxon>
        <taxon>Embryophyta</taxon>
        <taxon>Tracheophyta</taxon>
        <taxon>Spermatophyta</taxon>
        <taxon>Magnoliopsida</taxon>
        <taxon>Liliopsida</taxon>
        <taxon>Poales</taxon>
        <taxon>Poaceae</taxon>
        <taxon>PACMAD clade</taxon>
        <taxon>Panicoideae</taxon>
        <taxon>Andropogonodae</taxon>
        <taxon>Andropogoneae</taxon>
        <taxon>Tripsacinae</taxon>
        <taxon>Zea</taxon>
    </lineage>
</organism>
<keyword evidence="5" id="KW-0418">Kinase</keyword>
<protein>
    <submittedName>
        <fullName evidence="5">Protein NSP-INTERACTING KINASE 1</fullName>
    </submittedName>
</protein>
<keyword evidence="2" id="KW-0732">Signal</keyword>
<reference evidence="5" key="1">
    <citation type="submission" date="2015-12" db="EMBL/GenBank/DDBJ databases">
        <title>Update maize B73 reference genome by single molecule sequencing technologies.</title>
        <authorList>
            <consortium name="Maize Genome Sequencing Project"/>
            <person name="Ware D."/>
        </authorList>
    </citation>
    <scope>NUCLEOTIDE SEQUENCE</scope>
    <source>
        <tissue evidence="5">Seedling</tissue>
    </source>
</reference>
<dbReference type="OMA" id="PCSWTIV"/>
<evidence type="ECO:0000256" key="3">
    <source>
        <dbReference type="ARBA" id="ARBA00022737"/>
    </source>
</evidence>
<keyword evidence="1" id="KW-0433">Leucine-rich repeat</keyword>
<dbReference type="PANTHER" id="PTHR47988">
    <property type="entry name" value="SOMATIC EMBRYOGENESIS RECEPTOR KINASE 1"/>
    <property type="match status" value="1"/>
</dbReference>
<evidence type="ECO:0000256" key="1">
    <source>
        <dbReference type="ARBA" id="ARBA00022614"/>
    </source>
</evidence>
<feature type="domain" description="Leucine-rich repeat-containing N-terminal plant-type" evidence="4">
    <location>
        <begin position="2"/>
        <end position="33"/>
    </location>
</feature>
<evidence type="ECO:0000259" key="4">
    <source>
        <dbReference type="Pfam" id="PF08263"/>
    </source>
</evidence>
<dbReference type="InterPro" id="IPR032675">
    <property type="entry name" value="LRR_dom_sf"/>
</dbReference>
<evidence type="ECO:0000256" key="2">
    <source>
        <dbReference type="ARBA" id="ARBA00022729"/>
    </source>
</evidence>
<dbReference type="SUPFAM" id="SSF52058">
    <property type="entry name" value="L domain-like"/>
    <property type="match status" value="1"/>
</dbReference>
<proteinExistence type="predicted"/>
<keyword evidence="5" id="KW-0808">Transferase</keyword>
<dbReference type="EMBL" id="CM000781">
    <property type="protein sequence ID" value="AQK75685.1"/>
    <property type="molecule type" value="Genomic_DNA"/>
</dbReference>
<dbReference type="Pfam" id="PF08263">
    <property type="entry name" value="LRRNT_2"/>
    <property type="match status" value="1"/>
</dbReference>
<keyword evidence="3" id="KW-0677">Repeat</keyword>
<accession>A0A1Q1AG61</accession>
<gene>
    <name evidence="5" type="ORF">ZEAMMB73_Zm00001d018347</name>
</gene>
<dbReference type="AlphaFoldDB" id="A0A1Q1AG61"/>
<dbReference type="SMR" id="A0A1Q1AG61"/>
<name>A0A1Q1AG61_MAIZE</name>
<dbReference type="InterPro" id="IPR013210">
    <property type="entry name" value="LRR_N_plant-typ"/>
</dbReference>